<reference evidence="1" key="1">
    <citation type="submission" date="2022-07" db="EMBL/GenBank/DDBJ databases">
        <title>Genome Sequence of Physisporinus lineatus.</title>
        <authorList>
            <person name="Buettner E."/>
        </authorList>
    </citation>
    <scope>NUCLEOTIDE SEQUENCE</scope>
    <source>
        <strain evidence="1">VT162</strain>
    </source>
</reference>
<accession>A0AAD5YEZ8</accession>
<dbReference type="AlphaFoldDB" id="A0AAD5YEZ8"/>
<keyword evidence="2" id="KW-1185">Reference proteome</keyword>
<proteinExistence type="predicted"/>
<organism evidence="1 2">
    <name type="scientific">Meripilus lineatus</name>
    <dbReference type="NCBI Taxonomy" id="2056292"/>
    <lineage>
        <taxon>Eukaryota</taxon>
        <taxon>Fungi</taxon>
        <taxon>Dikarya</taxon>
        <taxon>Basidiomycota</taxon>
        <taxon>Agaricomycotina</taxon>
        <taxon>Agaricomycetes</taxon>
        <taxon>Polyporales</taxon>
        <taxon>Meripilaceae</taxon>
        <taxon>Meripilus</taxon>
    </lineage>
</organism>
<gene>
    <name evidence="1" type="ORF">NLI96_g9755</name>
</gene>
<dbReference type="Proteomes" id="UP001212997">
    <property type="component" value="Unassembled WGS sequence"/>
</dbReference>
<name>A0AAD5YEZ8_9APHY</name>
<comment type="caution">
    <text evidence="1">The sequence shown here is derived from an EMBL/GenBank/DDBJ whole genome shotgun (WGS) entry which is preliminary data.</text>
</comment>
<evidence type="ECO:0000313" key="2">
    <source>
        <dbReference type="Proteomes" id="UP001212997"/>
    </source>
</evidence>
<sequence length="248" mass="27456">MGYPNSFVIPPAATGLQMVADIVTIVLTLRHTQSSVHRNSLLSTQFSGGSGRHGGRRFAISTFLVQDGTFLIAISLMVTMAQSVVLLITDIDHLYTLNWMVSCVLHCHWILQIRQVDGTNHDSSLGATTSVHFTHGWIGNIGAPLRLFGSDTLDSIEDDSIMYHNIPLSDTVSSEPAENSNQQNLLKRRCSVIDIRVLFEDEEYGQQLLGIVRRGSSEPERHADVLPLISEVDELESDDDDFMNGNSY</sequence>
<protein>
    <submittedName>
        <fullName evidence="1">Uncharacterized protein</fullName>
    </submittedName>
</protein>
<evidence type="ECO:0000313" key="1">
    <source>
        <dbReference type="EMBL" id="KAJ3478436.1"/>
    </source>
</evidence>
<dbReference type="EMBL" id="JANAWD010000511">
    <property type="protein sequence ID" value="KAJ3478436.1"/>
    <property type="molecule type" value="Genomic_DNA"/>
</dbReference>